<organism evidence="11">
    <name type="scientific">uncultured delta proteobacterium</name>
    <dbReference type="NCBI Taxonomy" id="34034"/>
    <lineage>
        <taxon>Bacteria</taxon>
        <taxon>Deltaproteobacteria</taxon>
        <taxon>environmental samples</taxon>
    </lineage>
</organism>
<protein>
    <submittedName>
        <fullName evidence="11">DNA polymerase III, beta subunit</fullName>
        <ecNumber evidence="11">2.7.7.7</ecNumber>
    </submittedName>
</protein>
<dbReference type="PANTHER" id="PTHR30478">
    <property type="entry name" value="DNA POLYMERASE III SUBUNIT BETA"/>
    <property type="match status" value="1"/>
</dbReference>
<dbReference type="Gene3D" id="3.70.10.10">
    <property type="match status" value="1"/>
</dbReference>
<evidence type="ECO:0000256" key="6">
    <source>
        <dbReference type="ARBA" id="ARBA00022705"/>
    </source>
</evidence>
<dbReference type="SMART" id="SM00480">
    <property type="entry name" value="POL3Bc"/>
    <property type="match status" value="1"/>
</dbReference>
<dbReference type="InterPro" id="IPR022634">
    <property type="entry name" value="DNA_polIII_beta_N"/>
</dbReference>
<evidence type="ECO:0000256" key="5">
    <source>
        <dbReference type="ARBA" id="ARBA00022695"/>
    </source>
</evidence>
<keyword evidence="3" id="KW-0963">Cytoplasm</keyword>
<dbReference type="CDD" id="cd00140">
    <property type="entry name" value="beta_clamp"/>
    <property type="match status" value="1"/>
</dbReference>
<dbReference type="SUPFAM" id="SSF55979">
    <property type="entry name" value="DNA clamp"/>
    <property type="match status" value="3"/>
</dbReference>
<keyword evidence="8" id="KW-0238">DNA-binding</keyword>
<evidence type="ECO:0000256" key="3">
    <source>
        <dbReference type="ARBA" id="ARBA00022490"/>
    </source>
</evidence>
<keyword evidence="6" id="KW-0235">DNA replication</keyword>
<reference evidence="11" key="1">
    <citation type="submission" date="2016-04" db="EMBL/GenBank/DDBJ databases">
        <authorList>
            <person name="Evans L.H."/>
            <person name="Alamgir A."/>
            <person name="Owens N."/>
            <person name="Weber N.D."/>
            <person name="Virtaneva K."/>
            <person name="Barbian K."/>
            <person name="Babar A."/>
            <person name="Rosenke K."/>
        </authorList>
    </citation>
    <scope>NUCLEOTIDE SEQUENCE</scope>
    <source>
        <strain evidence="11">86</strain>
    </source>
</reference>
<dbReference type="GO" id="GO:0005737">
    <property type="term" value="C:cytoplasm"/>
    <property type="evidence" value="ECO:0007669"/>
    <property type="project" value="UniProtKB-SubCell"/>
</dbReference>
<sequence>MLVNVFKENVIEGLSKAANIIPTKTGAAYLRSIWLRAEKGALTIMATDSNIEFSGSYTAEVLSEGLVGVNGRNFVDLLRKLSSGVPISLSLEEGSGNLLISQKGTRNYKLPTNDSVWFQNFSAFPEGNSVIWSGDYLAELIDKISYCIADDESKDAIGCLYINPSASGHIDACGLNGHQFAMLRFLHDELHALLPKSGILIQRKYLGELKKWLGTDEIELNVTEKRLFLRTNDKKEMFTLPLSAYQYPDYSNFLSRVEGGGISNLVLHRKEAEEALERLLIFISENNRCTYFSLSAKEAVLSSNGLDVGSATETLEAEYDGDIKKIAFPTRNLLEIMDHYQSEKLTMILSGTEGPCGIKGGDDPEYTVIIMPMKIVEETYYQEEKV</sequence>
<evidence type="ECO:0000259" key="10">
    <source>
        <dbReference type="Pfam" id="PF02768"/>
    </source>
</evidence>
<evidence type="ECO:0000256" key="2">
    <source>
        <dbReference type="ARBA" id="ARBA00010752"/>
    </source>
</evidence>
<dbReference type="GO" id="GO:0008408">
    <property type="term" value="F:3'-5' exonuclease activity"/>
    <property type="evidence" value="ECO:0007669"/>
    <property type="project" value="InterPro"/>
</dbReference>
<evidence type="ECO:0000256" key="4">
    <source>
        <dbReference type="ARBA" id="ARBA00022679"/>
    </source>
</evidence>
<dbReference type="EMBL" id="FLUQ01000002">
    <property type="protein sequence ID" value="SBW04505.1"/>
    <property type="molecule type" value="Genomic_DNA"/>
</dbReference>
<keyword evidence="4 11" id="KW-0808">Transferase</keyword>
<dbReference type="EC" id="2.7.7.7" evidence="11"/>
<evidence type="ECO:0000259" key="9">
    <source>
        <dbReference type="Pfam" id="PF00712"/>
    </source>
</evidence>
<dbReference type="InterPro" id="IPR022635">
    <property type="entry name" value="DNA_polIII_beta_C"/>
</dbReference>
<dbReference type="Pfam" id="PF02768">
    <property type="entry name" value="DNA_pol3_beta_3"/>
    <property type="match status" value="1"/>
</dbReference>
<evidence type="ECO:0000313" key="11">
    <source>
        <dbReference type="EMBL" id="SBW04505.1"/>
    </source>
</evidence>
<keyword evidence="5 11" id="KW-0548">Nucleotidyltransferase</keyword>
<dbReference type="InterPro" id="IPR046938">
    <property type="entry name" value="DNA_clamp_sf"/>
</dbReference>
<dbReference type="Gene3D" id="3.10.150.10">
    <property type="entry name" value="DNA Polymerase III, subunit A, domain 2"/>
    <property type="match status" value="1"/>
</dbReference>
<name>A0A212JZ18_9DELT</name>
<comment type="similarity">
    <text evidence="2">Belongs to the beta sliding clamp family.</text>
</comment>
<dbReference type="AlphaFoldDB" id="A0A212JZ18"/>
<dbReference type="GO" id="GO:0003677">
    <property type="term" value="F:DNA binding"/>
    <property type="evidence" value="ECO:0007669"/>
    <property type="project" value="UniProtKB-KW"/>
</dbReference>
<accession>A0A212JZ18</accession>
<proteinExistence type="inferred from homology"/>
<feature type="domain" description="DNA polymerase III beta sliding clamp C-terminal" evidence="10">
    <location>
        <begin position="265"/>
        <end position="373"/>
    </location>
</feature>
<gene>
    <name evidence="11" type="ORF">KL86DPRO_20327</name>
</gene>
<dbReference type="GO" id="GO:0006271">
    <property type="term" value="P:DNA strand elongation involved in DNA replication"/>
    <property type="evidence" value="ECO:0007669"/>
    <property type="project" value="TreeGrafter"/>
</dbReference>
<dbReference type="Pfam" id="PF00712">
    <property type="entry name" value="DNA_pol3_beta"/>
    <property type="match status" value="1"/>
</dbReference>
<comment type="subcellular location">
    <subcellularLocation>
        <location evidence="1">Cytoplasm</location>
    </subcellularLocation>
</comment>
<dbReference type="InterPro" id="IPR001001">
    <property type="entry name" value="DNA_polIII_beta"/>
</dbReference>
<feature type="domain" description="DNA polymerase III beta sliding clamp N-terminal" evidence="9">
    <location>
        <begin position="4"/>
        <end position="114"/>
    </location>
</feature>
<dbReference type="GO" id="GO:0009360">
    <property type="term" value="C:DNA polymerase III complex"/>
    <property type="evidence" value="ECO:0007669"/>
    <property type="project" value="InterPro"/>
</dbReference>
<evidence type="ECO:0000256" key="1">
    <source>
        <dbReference type="ARBA" id="ARBA00004496"/>
    </source>
</evidence>
<dbReference type="GO" id="GO:0003887">
    <property type="term" value="F:DNA-directed DNA polymerase activity"/>
    <property type="evidence" value="ECO:0007669"/>
    <property type="project" value="UniProtKB-KW"/>
</dbReference>
<keyword evidence="7" id="KW-0239">DNA-directed DNA polymerase</keyword>
<dbReference type="NCBIfam" id="TIGR00663">
    <property type="entry name" value="dnan"/>
    <property type="match status" value="1"/>
</dbReference>
<dbReference type="PANTHER" id="PTHR30478:SF0">
    <property type="entry name" value="BETA SLIDING CLAMP"/>
    <property type="match status" value="1"/>
</dbReference>
<evidence type="ECO:0000256" key="8">
    <source>
        <dbReference type="ARBA" id="ARBA00023125"/>
    </source>
</evidence>
<evidence type="ECO:0000256" key="7">
    <source>
        <dbReference type="ARBA" id="ARBA00022932"/>
    </source>
</evidence>